<evidence type="ECO:0000256" key="5">
    <source>
        <dbReference type="ARBA" id="ARBA00034769"/>
    </source>
</evidence>
<keyword evidence="6" id="KW-0868">Chloride</keyword>
<dbReference type="PANTHER" id="PTHR10736">
    <property type="entry name" value="BESTROPHIN"/>
    <property type="match status" value="1"/>
</dbReference>
<dbReference type="PANTHER" id="PTHR10736:SF0">
    <property type="entry name" value="BESTROPHIN HOMOLOG"/>
    <property type="match status" value="1"/>
</dbReference>
<feature type="transmembrane region" description="Helical" evidence="6">
    <location>
        <begin position="234"/>
        <end position="252"/>
    </location>
</feature>
<feature type="transmembrane region" description="Helical" evidence="6">
    <location>
        <begin position="203"/>
        <end position="222"/>
    </location>
</feature>
<feature type="region of interest" description="Disordered" evidence="7">
    <location>
        <begin position="398"/>
        <end position="432"/>
    </location>
</feature>
<feature type="transmembrane region" description="Helical" evidence="6">
    <location>
        <begin position="75"/>
        <end position="94"/>
    </location>
</feature>
<keyword evidence="2 6" id="KW-0812">Transmembrane</keyword>
<evidence type="ECO:0000256" key="2">
    <source>
        <dbReference type="ARBA" id="ARBA00022692"/>
    </source>
</evidence>
<dbReference type="Proteomes" id="UP000887566">
    <property type="component" value="Unplaced"/>
</dbReference>
<evidence type="ECO:0000256" key="1">
    <source>
        <dbReference type="ARBA" id="ARBA00004370"/>
    </source>
</evidence>
<dbReference type="WBParaSite" id="PSAMB.scaffold2754size21459.g18961.t1">
    <property type="protein sequence ID" value="PSAMB.scaffold2754size21459.g18961.t1"/>
    <property type="gene ID" value="PSAMB.scaffold2754size21459.g18961"/>
</dbReference>
<feature type="transmembrane region" description="Helical" evidence="6">
    <location>
        <begin position="36"/>
        <end position="54"/>
    </location>
</feature>
<proteinExistence type="inferred from homology"/>
<feature type="compositionally biased region" description="Polar residues" evidence="7">
    <location>
        <begin position="398"/>
        <end position="415"/>
    </location>
</feature>
<feature type="compositionally biased region" description="Low complexity" evidence="7">
    <location>
        <begin position="470"/>
        <end position="489"/>
    </location>
</feature>
<organism evidence="8 9">
    <name type="scientific">Plectus sambesii</name>
    <dbReference type="NCBI Taxonomy" id="2011161"/>
    <lineage>
        <taxon>Eukaryota</taxon>
        <taxon>Metazoa</taxon>
        <taxon>Ecdysozoa</taxon>
        <taxon>Nematoda</taxon>
        <taxon>Chromadorea</taxon>
        <taxon>Plectida</taxon>
        <taxon>Plectina</taxon>
        <taxon>Plectoidea</taxon>
        <taxon>Plectidae</taxon>
        <taxon>Plectus</taxon>
    </lineage>
</organism>
<dbReference type="InterPro" id="IPR000615">
    <property type="entry name" value="Bestrophin"/>
</dbReference>
<comment type="similarity">
    <text evidence="5 6">Belongs to the anion channel-forming bestrophin (TC 1.A.46) family. Calcium-sensitive chloride channel subfamily.</text>
</comment>
<protein>
    <recommendedName>
        <fullName evidence="6">Bestrophin homolog</fullName>
    </recommendedName>
</protein>
<dbReference type="GO" id="GO:0005254">
    <property type="term" value="F:chloride channel activity"/>
    <property type="evidence" value="ECO:0007669"/>
    <property type="project" value="UniProtKB-KW"/>
</dbReference>
<comment type="subcellular location">
    <subcellularLocation>
        <location evidence="6">Cell membrane</location>
        <topology evidence="6">Multi-pass membrane protein</topology>
    </subcellularLocation>
    <subcellularLocation>
        <location evidence="1">Membrane</location>
    </subcellularLocation>
</comment>
<feature type="compositionally biased region" description="Basic and acidic residues" evidence="7">
    <location>
        <begin position="416"/>
        <end position="427"/>
    </location>
</feature>
<name>A0A914W068_9BILA</name>
<evidence type="ECO:0000256" key="4">
    <source>
        <dbReference type="ARBA" id="ARBA00023136"/>
    </source>
</evidence>
<feature type="region of interest" description="Disordered" evidence="7">
    <location>
        <begin position="445"/>
        <end position="527"/>
    </location>
</feature>
<sequence length="527" mass="59287">MTVSYTLDVSTSSFRSFANVLLRWRASLWKSVHKELLLWLFFYMILSCVYRFTLSDWQKEIYEDAVVFAYKYTDFIPLTFMLGFFVSIVVNRWWDMFLHIGWVDKDISVTIRRRFPTLDALEAAGFMSAAEKQTLLDVDSPNAKYWVPMKWAFFLVKKARQEGRIKSDQAVQDLMDRLREYRSGLGKLCCYDSVPIPLVYTQVVFLTVRCYFVICLIGRQYINTTRDLDVNSSVDYYIPIMTIIQFIFYVGWMKVAEALLNPFGEDDDDFEVNWLLDRNLQVGLTIVDDSISKQPPLVKDVFWAETNPEPLYSAEAANTAITPLVGSATEMSIPESTEEIVMVARVQEDSAQTDGDVPNGVIVRSGTSLASVSETNSTKGIKEVIRGKLTRWSSSISNQFGRKTSYPGTSVSPTNVDHDYSHQKPDDLSGASSCGSIIEELAKHAAMEPLSSDEEMVPTDTKDKGTMTEGSGISSHHASTSGASGASGANRRRKSDGEVQIRTTETELPAVIEEDEISQCTDDTQKK</sequence>
<dbReference type="Pfam" id="PF01062">
    <property type="entry name" value="Bestrophin"/>
    <property type="match status" value="1"/>
</dbReference>
<feature type="compositionally biased region" description="Polar residues" evidence="7">
    <location>
        <begin position="518"/>
        <end position="527"/>
    </location>
</feature>
<keyword evidence="4 6" id="KW-0472">Membrane</keyword>
<keyword evidence="6" id="KW-0407">Ion channel</keyword>
<evidence type="ECO:0000313" key="8">
    <source>
        <dbReference type="Proteomes" id="UP000887566"/>
    </source>
</evidence>
<evidence type="ECO:0000256" key="7">
    <source>
        <dbReference type="SAM" id="MobiDB-lite"/>
    </source>
</evidence>
<evidence type="ECO:0000256" key="3">
    <source>
        <dbReference type="ARBA" id="ARBA00022989"/>
    </source>
</evidence>
<dbReference type="GO" id="GO:0005886">
    <property type="term" value="C:plasma membrane"/>
    <property type="evidence" value="ECO:0007669"/>
    <property type="project" value="UniProtKB-SubCell"/>
</dbReference>
<evidence type="ECO:0000256" key="6">
    <source>
        <dbReference type="RuleBase" id="RU363126"/>
    </source>
</evidence>
<dbReference type="AlphaFoldDB" id="A0A914W068"/>
<keyword evidence="6" id="KW-1003">Cell membrane</keyword>
<evidence type="ECO:0000313" key="9">
    <source>
        <dbReference type="WBParaSite" id="PSAMB.scaffold2754size21459.g18961.t1"/>
    </source>
</evidence>
<keyword evidence="6" id="KW-0813">Transport</keyword>
<reference evidence="9" key="1">
    <citation type="submission" date="2022-11" db="UniProtKB">
        <authorList>
            <consortium name="WormBaseParasite"/>
        </authorList>
    </citation>
    <scope>IDENTIFICATION</scope>
</reference>
<keyword evidence="6" id="KW-0406">Ion transport</keyword>
<accession>A0A914W068</accession>
<keyword evidence="3 6" id="KW-1133">Transmembrane helix</keyword>
<keyword evidence="6" id="KW-0869">Chloride channel</keyword>
<keyword evidence="8" id="KW-1185">Reference proteome</keyword>
<dbReference type="GO" id="GO:0034707">
    <property type="term" value="C:chloride channel complex"/>
    <property type="evidence" value="ECO:0007669"/>
    <property type="project" value="UniProtKB-KW"/>
</dbReference>
<comment type="function">
    <text evidence="6">Forms chloride channels.</text>
</comment>
<dbReference type="InterPro" id="IPR021134">
    <property type="entry name" value="Bestrophin-like"/>
</dbReference>